<dbReference type="SUPFAM" id="SSF53850">
    <property type="entry name" value="Periplasmic binding protein-like II"/>
    <property type="match status" value="1"/>
</dbReference>
<feature type="domain" description="DUF3502" evidence="3">
    <location>
        <begin position="473"/>
        <end position="540"/>
    </location>
</feature>
<dbReference type="InterPro" id="IPR050490">
    <property type="entry name" value="Bact_solute-bd_prot1"/>
</dbReference>
<dbReference type="RefSeq" id="WP_091687728.1">
    <property type="nucleotide sequence ID" value="NZ_BAABFM010000040.1"/>
</dbReference>
<dbReference type="OrthoDB" id="2636783at2"/>
<accession>A0A1I5HMU0</accession>
<gene>
    <name evidence="4" type="ORF">SAMN04489757_13122</name>
</gene>
<sequence>MKKKVLSIVLTIMTLTVLLTGCGKTKDKETTDTKTSSNNVTDTPSTDGKDPAQTEEANIDISEPVTLTWFLNGNSVSDDKAVLEKANEYLKEKLNVTLKPIWGTWGNFEDNVVLSISGGDDVDIYFTSSWTQNEYNKYAKDGAWLRLDREDNNLIEKYAPDAWNMLPDILKNSAKVPGSDGEGVYALPGFKDYATQNCWDVNVTLLEKYGYTIDDIRNTDYYGFEEILKKVKEGEGKDFYPLLVEGMVLERMVNNSIMVTGDSQACNMLSYYINPTDVSKEGSYGNKIFGKFETPEYKKFVEKTREYYLAGYIDPQMAIADQANDARTAAQDAGKYLIGTQSYSLGYETQASARRGIEVQMVPCTPAYVDTTASQGAMMAISATSKNPERALMFLNLLNTDPELMTLLNFGIEGTHYEVVNGGEVKFITEARGTYQPWTNGMGNVTILPPQEGQGLNFYDTFKEYYASATAIPINGFVFDQSNVETEMAALANVGGEYALALNTGAIDPATKLPEFIQKLKDNGIDKVVDEASTQLEKFLEEKNK</sequence>
<keyword evidence="5" id="KW-1185">Reference proteome</keyword>
<dbReference type="Gene3D" id="3.40.190.10">
    <property type="entry name" value="Periplasmic binding protein-like II"/>
    <property type="match status" value="2"/>
</dbReference>
<feature type="chain" id="PRO_5039539453" evidence="2">
    <location>
        <begin position="22"/>
        <end position="545"/>
    </location>
</feature>
<dbReference type="PANTHER" id="PTHR43649">
    <property type="entry name" value="ARABINOSE-BINDING PROTEIN-RELATED"/>
    <property type="match status" value="1"/>
</dbReference>
<dbReference type="Proteomes" id="UP000198806">
    <property type="component" value="Unassembled WGS sequence"/>
</dbReference>
<dbReference type="Pfam" id="PF12010">
    <property type="entry name" value="DUF3502"/>
    <property type="match status" value="1"/>
</dbReference>
<dbReference type="EMBL" id="FOWD01000031">
    <property type="protein sequence ID" value="SFO49131.1"/>
    <property type="molecule type" value="Genomic_DNA"/>
</dbReference>
<feature type="signal peptide" evidence="2">
    <location>
        <begin position="1"/>
        <end position="21"/>
    </location>
</feature>
<dbReference type="PANTHER" id="PTHR43649:SF17">
    <property type="entry name" value="ABC TRANSPORTER SOLUTE BINDING PROTEIN-SUGAR TRANSPORT"/>
    <property type="match status" value="1"/>
</dbReference>
<feature type="compositionally biased region" description="Polar residues" evidence="1">
    <location>
        <begin position="36"/>
        <end position="46"/>
    </location>
</feature>
<reference evidence="4 5" key="1">
    <citation type="submission" date="2016-10" db="EMBL/GenBank/DDBJ databases">
        <authorList>
            <person name="de Groot N.N."/>
        </authorList>
    </citation>
    <scope>NUCLEOTIDE SEQUENCE [LARGE SCALE GENOMIC DNA]</scope>
    <source>
        <strain evidence="4 5">DSM 1283</strain>
    </source>
</reference>
<organism evidence="4 5">
    <name type="scientific">Anaerocolumna aminovalerica</name>
    <dbReference type="NCBI Taxonomy" id="1527"/>
    <lineage>
        <taxon>Bacteria</taxon>
        <taxon>Bacillati</taxon>
        <taxon>Bacillota</taxon>
        <taxon>Clostridia</taxon>
        <taxon>Lachnospirales</taxon>
        <taxon>Lachnospiraceae</taxon>
        <taxon>Anaerocolumna</taxon>
    </lineage>
</organism>
<dbReference type="PROSITE" id="PS51257">
    <property type="entry name" value="PROKAR_LIPOPROTEIN"/>
    <property type="match status" value="1"/>
</dbReference>
<evidence type="ECO:0000313" key="5">
    <source>
        <dbReference type="Proteomes" id="UP000198806"/>
    </source>
</evidence>
<proteinExistence type="predicted"/>
<evidence type="ECO:0000259" key="3">
    <source>
        <dbReference type="Pfam" id="PF12010"/>
    </source>
</evidence>
<evidence type="ECO:0000256" key="2">
    <source>
        <dbReference type="SAM" id="SignalP"/>
    </source>
</evidence>
<protein>
    <submittedName>
        <fullName evidence="4">Carbohydrate ABC transporter substrate-binding protein, CUT1 family</fullName>
    </submittedName>
</protein>
<evidence type="ECO:0000256" key="1">
    <source>
        <dbReference type="SAM" id="MobiDB-lite"/>
    </source>
</evidence>
<evidence type="ECO:0000313" key="4">
    <source>
        <dbReference type="EMBL" id="SFO49131.1"/>
    </source>
</evidence>
<dbReference type="AlphaFoldDB" id="A0A1I5HMU0"/>
<name>A0A1I5HMU0_9FIRM</name>
<dbReference type="InterPro" id="IPR022627">
    <property type="entry name" value="DUF3502"/>
</dbReference>
<feature type="region of interest" description="Disordered" evidence="1">
    <location>
        <begin position="25"/>
        <end position="57"/>
    </location>
</feature>
<keyword evidence="2" id="KW-0732">Signal</keyword>
<dbReference type="STRING" id="1527.SAMN04489757_13122"/>